<protein>
    <submittedName>
        <fullName evidence="1">Uncharacterized protein</fullName>
    </submittedName>
</protein>
<dbReference type="RefSeq" id="WP_155510408.1">
    <property type="nucleotide sequence ID" value="NZ_LJXB01000068.1"/>
</dbReference>
<dbReference type="Proteomes" id="UP000050349">
    <property type="component" value="Unassembled WGS sequence"/>
</dbReference>
<evidence type="ECO:0000313" key="2">
    <source>
        <dbReference type="Proteomes" id="UP000050349"/>
    </source>
</evidence>
<accession>A0A0P8XJS5</accession>
<dbReference type="OrthoDB" id="9928457at2"/>
<dbReference type="AlphaFoldDB" id="A0A0P8XJS5"/>
<organism evidence="1 2">
    <name type="scientific">Pseudomonas fluorescens</name>
    <dbReference type="NCBI Taxonomy" id="294"/>
    <lineage>
        <taxon>Bacteria</taxon>
        <taxon>Pseudomonadati</taxon>
        <taxon>Pseudomonadota</taxon>
        <taxon>Gammaproteobacteria</taxon>
        <taxon>Pseudomonadales</taxon>
        <taxon>Pseudomonadaceae</taxon>
        <taxon>Pseudomonas</taxon>
    </lineage>
</organism>
<gene>
    <name evidence="1" type="ORF">AN403_4221</name>
</gene>
<reference evidence="1 2" key="1">
    <citation type="submission" date="2015-09" db="EMBL/GenBank/DDBJ databases">
        <authorList>
            <person name="Jackson K.R."/>
            <person name="Lunt B.L."/>
            <person name="Fisher J.N.B."/>
            <person name="Gardner A.V."/>
            <person name="Bailey M.E."/>
            <person name="Deus L.M."/>
            <person name="Earl A.S."/>
            <person name="Gibby P.D."/>
            <person name="Hartmann K.A."/>
            <person name="Liu J.E."/>
            <person name="Manci A.M."/>
            <person name="Nielsen D.A."/>
            <person name="Solomon M.B."/>
            <person name="Breakwell D.P."/>
            <person name="Burnett S.H."/>
            <person name="Grose J.H."/>
        </authorList>
    </citation>
    <scope>NUCLEOTIDE SEQUENCE [LARGE SCALE GENOMIC DNA]</scope>
    <source>
        <strain evidence="1 2">S613</strain>
    </source>
</reference>
<sequence length="176" mass="20129">MFKYILPLYWTPSLRVRVFNSDHYAITPICFAMDCQSGLILSHSFSYGLARTDLLNLAMLAFRENHMHSGGGSYMFRSAFGDLSLAVRKLNTDCTTLSLTNLKYTKSTMYDWHKAGILLEDLFYDWPNYFISELDDYRSVSPLLLTRLIEIVISRFNCLVETGGISFKLFAANQSA</sequence>
<dbReference type="EMBL" id="LJXB01000068">
    <property type="protein sequence ID" value="KPU60432.1"/>
    <property type="molecule type" value="Genomic_DNA"/>
</dbReference>
<comment type="caution">
    <text evidence="1">The sequence shown here is derived from an EMBL/GenBank/DDBJ whole genome shotgun (WGS) entry which is preliminary data.</text>
</comment>
<proteinExistence type="predicted"/>
<name>A0A0P8XJS5_PSEFL</name>
<evidence type="ECO:0000313" key="1">
    <source>
        <dbReference type="EMBL" id="KPU60432.1"/>
    </source>
</evidence>
<dbReference type="PATRIC" id="fig|294.162.peg.1881"/>